<dbReference type="InterPro" id="IPR036322">
    <property type="entry name" value="WD40_repeat_dom_sf"/>
</dbReference>
<evidence type="ECO:0000259" key="2">
    <source>
        <dbReference type="Pfam" id="PF14727"/>
    </source>
</evidence>
<feature type="domain" description="PTHB1 C-terminal helix bundle" evidence="6">
    <location>
        <begin position="742"/>
        <end position="816"/>
    </location>
</feature>
<dbReference type="EMBL" id="NEDP02002206">
    <property type="protein sequence ID" value="OWF51556.1"/>
    <property type="molecule type" value="Genomic_DNA"/>
</dbReference>
<evidence type="ECO:0000313" key="8">
    <source>
        <dbReference type="Proteomes" id="UP000242188"/>
    </source>
</evidence>
<feature type="domain" description="PTHB1 GAE" evidence="3">
    <location>
        <begin position="439"/>
        <end position="521"/>
    </location>
</feature>
<feature type="domain" description="PTHB1 hairpin" evidence="5">
    <location>
        <begin position="637"/>
        <end position="740"/>
    </location>
</feature>
<dbReference type="STRING" id="6573.A0A210QS47"/>
<dbReference type="GO" id="GO:0016020">
    <property type="term" value="C:membrane"/>
    <property type="evidence" value="ECO:0007669"/>
    <property type="project" value="TreeGrafter"/>
</dbReference>
<feature type="domain" description="PTHB1 N-terminal" evidence="2">
    <location>
        <begin position="1"/>
        <end position="365"/>
    </location>
</feature>
<sequence length="942" mass="104237">MSLFKARDWWSTSVGEAEEFGSGCLCVANIDNGSDGLDKIVTGSYQGILRVYNPRPTKQEDGWSGYRPEDVLLESSLPNPILQVEAGVFASGSDLLHLAVLHSRKLAVYSVSVMPGAVDHGRQYQLKKTYEHSLQRAAFNFCYGPFGSVRGKDFICVQSMDGTVSIFEQESFSFSRFLPGALLPGPIKYIPKLDSFVTASSSWQLECYKYQVLAVATDSKTKEESQSMKSGKRVNYDWCFNIGEQAVDIFVTQFQQNAPQTILVLGEKNIFCLTETGKLKFMKKMECDPSCFLPYASVSDGGVNYLVGSHTKSLMVYQDCTLKWAAKLDIVPMQVCVGTFSDLKGVIVTLSDAGRLECSYLGTDPALFIPPTTDARELNYPDMDREMAMLQKKIKQLANKSAIVPSVKQEDDLQISCQVNSSLDEPSVAVDMEYEDADGVPSITVRIQLKARLLLENIKVIVHVDYPLASSLQTFDVSDVDPSRPSEHFVSFFVQGRGLPTTLTANVSANYISASGAPRVAVGRVKLPIKLVVKPVLPVKNAEFKLTLDSNKPPANLLEIFTDLAGENAGGQGAALGFQYFGGPIVTILASKTSQRYRLQCDKLEGLWLVTKEVVGRLNNHFNKGKTAAYSIYFSSQLPLQEYFDLIDSHFEHRLNAKRCSEMLAQRASQFRAIQRRLLTRFKDKTPAPLGNLDTLLEGTYRQLLHLADAVEDNNKSQDLAANSLNCGTRLFNLLIRLWTSMSDDEFKVLQQTIAPIVPSSQEQGWEESVDASVTHLLRTTLAKSAKDQTLNPQPLQMPEDTTKVKKHIALMCDKLGKGARLVEGMPTNTAVNMAPSQRKEKKNKISATSKTVMENGHIDTSDDTETLIGSQFGKQKHKRKEADSLSYPNGMSELPALGLPVENQPDEGLEFHKKKQIEAMVPDLDDMADHMEGPGLVPLED</sequence>
<dbReference type="InterPro" id="IPR028073">
    <property type="entry name" value="PHTB1_N_dom"/>
</dbReference>
<dbReference type="Pfam" id="PF14728">
    <property type="entry name" value="PTHB1_GAE"/>
    <property type="match status" value="1"/>
</dbReference>
<reference evidence="7 8" key="1">
    <citation type="journal article" date="2017" name="Nat. Ecol. Evol.">
        <title>Scallop genome provides insights into evolution of bilaterian karyotype and development.</title>
        <authorList>
            <person name="Wang S."/>
            <person name="Zhang J."/>
            <person name="Jiao W."/>
            <person name="Li J."/>
            <person name="Xun X."/>
            <person name="Sun Y."/>
            <person name="Guo X."/>
            <person name="Huan P."/>
            <person name="Dong B."/>
            <person name="Zhang L."/>
            <person name="Hu X."/>
            <person name="Sun X."/>
            <person name="Wang J."/>
            <person name="Zhao C."/>
            <person name="Wang Y."/>
            <person name="Wang D."/>
            <person name="Huang X."/>
            <person name="Wang R."/>
            <person name="Lv J."/>
            <person name="Li Y."/>
            <person name="Zhang Z."/>
            <person name="Liu B."/>
            <person name="Lu W."/>
            <person name="Hui Y."/>
            <person name="Liang J."/>
            <person name="Zhou Z."/>
            <person name="Hou R."/>
            <person name="Li X."/>
            <person name="Liu Y."/>
            <person name="Li H."/>
            <person name="Ning X."/>
            <person name="Lin Y."/>
            <person name="Zhao L."/>
            <person name="Xing Q."/>
            <person name="Dou J."/>
            <person name="Li Y."/>
            <person name="Mao J."/>
            <person name="Guo H."/>
            <person name="Dou H."/>
            <person name="Li T."/>
            <person name="Mu C."/>
            <person name="Jiang W."/>
            <person name="Fu Q."/>
            <person name="Fu X."/>
            <person name="Miao Y."/>
            <person name="Liu J."/>
            <person name="Yu Q."/>
            <person name="Li R."/>
            <person name="Liao H."/>
            <person name="Li X."/>
            <person name="Kong Y."/>
            <person name="Jiang Z."/>
            <person name="Chourrout D."/>
            <person name="Li R."/>
            <person name="Bao Z."/>
        </authorList>
    </citation>
    <scope>NUCLEOTIDE SEQUENCE [LARGE SCALE GENOMIC DNA]</scope>
    <source>
        <strain evidence="7 8">PY_sf001</strain>
    </source>
</reference>
<accession>A0A210QS47</accession>
<evidence type="ECO:0000259" key="6">
    <source>
        <dbReference type="Pfam" id="PF23339"/>
    </source>
</evidence>
<feature type="domain" description="PTHB1 platform" evidence="4">
    <location>
        <begin position="528"/>
        <end position="633"/>
    </location>
</feature>
<dbReference type="PANTHER" id="PTHR20991:SF0">
    <property type="entry name" value="PROTEIN PTHB1"/>
    <property type="match status" value="1"/>
</dbReference>
<name>A0A210QS47_MIZYE</name>
<dbReference type="InterPro" id="IPR055364">
    <property type="entry name" value="PTHB1_CtH_dom"/>
</dbReference>
<dbReference type="AlphaFoldDB" id="A0A210QS47"/>
<gene>
    <name evidence="7" type="ORF">KP79_PYT24355</name>
</gene>
<dbReference type="Proteomes" id="UP000242188">
    <property type="component" value="Unassembled WGS sequence"/>
</dbReference>
<dbReference type="PANTHER" id="PTHR20991">
    <property type="entry name" value="PARATHYROID HORMONE-RESPONSIVE B1 GENE"/>
    <property type="match status" value="1"/>
</dbReference>
<evidence type="ECO:0000256" key="1">
    <source>
        <dbReference type="SAM" id="MobiDB-lite"/>
    </source>
</evidence>
<dbReference type="Pfam" id="PF23338">
    <property type="entry name" value="PTHB1_hp"/>
    <property type="match status" value="1"/>
</dbReference>
<dbReference type="Pfam" id="PF23337">
    <property type="entry name" value="PTHB1_pf"/>
    <property type="match status" value="1"/>
</dbReference>
<comment type="caution">
    <text evidence="7">The sequence shown here is derived from an EMBL/GenBank/DDBJ whole genome shotgun (WGS) entry which is preliminary data.</text>
</comment>
<organism evidence="7 8">
    <name type="scientific">Mizuhopecten yessoensis</name>
    <name type="common">Japanese scallop</name>
    <name type="synonym">Patinopecten yessoensis</name>
    <dbReference type="NCBI Taxonomy" id="6573"/>
    <lineage>
        <taxon>Eukaryota</taxon>
        <taxon>Metazoa</taxon>
        <taxon>Spiralia</taxon>
        <taxon>Lophotrochozoa</taxon>
        <taxon>Mollusca</taxon>
        <taxon>Bivalvia</taxon>
        <taxon>Autobranchia</taxon>
        <taxon>Pteriomorphia</taxon>
        <taxon>Pectinida</taxon>
        <taxon>Pectinoidea</taxon>
        <taxon>Pectinidae</taxon>
        <taxon>Mizuhopecten</taxon>
    </lineage>
</organism>
<feature type="region of interest" description="Disordered" evidence="1">
    <location>
        <begin position="873"/>
        <end position="906"/>
    </location>
</feature>
<dbReference type="GO" id="GO:0060271">
    <property type="term" value="P:cilium assembly"/>
    <property type="evidence" value="ECO:0007669"/>
    <property type="project" value="TreeGrafter"/>
</dbReference>
<dbReference type="InterPro" id="IPR026511">
    <property type="entry name" value="PTHB1"/>
</dbReference>
<dbReference type="OrthoDB" id="10262646at2759"/>
<dbReference type="GO" id="GO:0034464">
    <property type="term" value="C:BBSome"/>
    <property type="evidence" value="ECO:0007669"/>
    <property type="project" value="InterPro"/>
</dbReference>
<evidence type="ECO:0000259" key="5">
    <source>
        <dbReference type="Pfam" id="PF23338"/>
    </source>
</evidence>
<dbReference type="InterPro" id="IPR028074">
    <property type="entry name" value="PHTB1_GAE_dom"/>
</dbReference>
<evidence type="ECO:0000313" key="7">
    <source>
        <dbReference type="EMBL" id="OWF51556.1"/>
    </source>
</evidence>
<dbReference type="Pfam" id="PF14727">
    <property type="entry name" value="PHTB1_N"/>
    <property type="match status" value="1"/>
</dbReference>
<keyword evidence="8" id="KW-1185">Reference proteome</keyword>
<protein>
    <submittedName>
        <fullName evidence="7">Protein PTHB1</fullName>
    </submittedName>
</protein>
<evidence type="ECO:0000259" key="4">
    <source>
        <dbReference type="Pfam" id="PF23337"/>
    </source>
</evidence>
<dbReference type="SUPFAM" id="SSF50978">
    <property type="entry name" value="WD40 repeat-like"/>
    <property type="match status" value="1"/>
</dbReference>
<proteinExistence type="predicted"/>
<dbReference type="InterPro" id="IPR055362">
    <property type="entry name" value="PTHB1_pf_dom"/>
</dbReference>
<dbReference type="InterPro" id="IPR055363">
    <property type="entry name" value="PTHB1_hp_dom"/>
</dbReference>
<dbReference type="Pfam" id="PF23339">
    <property type="entry name" value="PTHB1_CtH"/>
    <property type="match status" value="1"/>
</dbReference>
<evidence type="ECO:0000259" key="3">
    <source>
        <dbReference type="Pfam" id="PF14728"/>
    </source>
</evidence>